<keyword evidence="3 10" id="KW-0808">Transferase</keyword>
<evidence type="ECO:0000259" key="9">
    <source>
        <dbReference type="Pfam" id="PF13813"/>
    </source>
</evidence>
<dbReference type="InterPro" id="IPR032805">
    <property type="entry name" value="Wax_synthase_dom"/>
</dbReference>
<keyword evidence="11" id="KW-1185">Reference proteome</keyword>
<dbReference type="InterPro" id="IPR044851">
    <property type="entry name" value="Wax_synthase"/>
</dbReference>
<accession>A0ABZ2KPN4</accession>
<keyword evidence="6 7" id="KW-0472">Membrane</keyword>
<evidence type="ECO:0000313" key="11">
    <source>
        <dbReference type="Proteomes" id="UP001374803"/>
    </source>
</evidence>
<evidence type="ECO:0000256" key="5">
    <source>
        <dbReference type="ARBA" id="ARBA00022989"/>
    </source>
</evidence>
<reference evidence="10" key="1">
    <citation type="submission" date="2021-12" db="EMBL/GenBank/DDBJ databases">
        <title>Discovery of the Pendulisporaceae a myxobacterial family with distinct sporulation behavior and unique specialized metabolism.</title>
        <authorList>
            <person name="Garcia R."/>
            <person name="Popoff A."/>
            <person name="Bader C.D."/>
            <person name="Loehr J."/>
            <person name="Walesch S."/>
            <person name="Walt C."/>
            <person name="Boldt J."/>
            <person name="Bunk B."/>
            <person name="Haeckl F.J.F.P.J."/>
            <person name="Gunesch A.P."/>
            <person name="Birkelbach J."/>
            <person name="Nuebel U."/>
            <person name="Pietschmann T."/>
            <person name="Bach T."/>
            <person name="Mueller R."/>
        </authorList>
    </citation>
    <scope>NUCLEOTIDE SEQUENCE</scope>
    <source>
        <strain evidence="10">MSr11367</strain>
    </source>
</reference>
<comment type="pathway">
    <text evidence="2">Secondary metabolite biosynthesis.</text>
</comment>
<dbReference type="EMBL" id="CP089983">
    <property type="protein sequence ID" value="WXB00618.1"/>
    <property type="molecule type" value="Genomic_DNA"/>
</dbReference>
<evidence type="ECO:0000313" key="10">
    <source>
        <dbReference type="EMBL" id="WXB00618.1"/>
    </source>
</evidence>
<dbReference type="Proteomes" id="UP001374803">
    <property type="component" value="Chromosome"/>
</dbReference>
<feature type="transmembrane region" description="Helical" evidence="7">
    <location>
        <begin position="246"/>
        <end position="264"/>
    </location>
</feature>
<evidence type="ECO:0000256" key="7">
    <source>
        <dbReference type="SAM" id="Phobius"/>
    </source>
</evidence>
<feature type="signal peptide" evidence="8">
    <location>
        <begin position="1"/>
        <end position="24"/>
    </location>
</feature>
<feature type="chain" id="PRO_5045506658" evidence="8">
    <location>
        <begin position="25"/>
        <end position="273"/>
    </location>
</feature>
<comment type="subcellular location">
    <subcellularLocation>
        <location evidence="1">Membrane</location>
        <topology evidence="1">Multi-pass membrane protein</topology>
    </subcellularLocation>
</comment>
<evidence type="ECO:0000256" key="6">
    <source>
        <dbReference type="ARBA" id="ARBA00023136"/>
    </source>
</evidence>
<gene>
    <name evidence="10" type="ORF">LVJ94_27300</name>
</gene>
<sequence>MTAVILLGAAMLAAPLCIPAEAVAARTLAGYSVAACLLRVIDIARAPETFGPAQRMVILLFPLVDPRRVSRMRERRFPRSLAFAGMLLGAASMALFFMAHRFFAAEVPFGSARQLARSMTAALAVLAAGESLDRLVRTAGAAAGFEIPPLYRAPALSRTLVEFWGQRWNLPVSTWLREHIHAPLARAGFRRMGTLLAFTVSGLVHVYPTFIGAGLGPAAAMGSFFLVHGALVAVESRLPVRRWPRALGIAYVAAIFALTMPLFSEALLRSMGL</sequence>
<name>A0ABZ2KPN4_9BACT</name>
<evidence type="ECO:0000256" key="2">
    <source>
        <dbReference type="ARBA" id="ARBA00005179"/>
    </source>
</evidence>
<keyword evidence="8" id="KW-0732">Signal</keyword>
<organism evidence="10 11">
    <name type="scientific">Pendulispora rubella</name>
    <dbReference type="NCBI Taxonomy" id="2741070"/>
    <lineage>
        <taxon>Bacteria</taxon>
        <taxon>Pseudomonadati</taxon>
        <taxon>Myxococcota</taxon>
        <taxon>Myxococcia</taxon>
        <taxon>Myxococcales</taxon>
        <taxon>Sorangiineae</taxon>
        <taxon>Pendulisporaceae</taxon>
        <taxon>Pendulispora</taxon>
    </lineage>
</organism>
<feature type="transmembrane region" description="Helical" evidence="7">
    <location>
        <begin position="81"/>
        <end position="103"/>
    </location>
</feature>
<dbReference type="PANTHER" id="PTHR31595">
    <property type="entry name" value="LONG-CHAIN-ALCOHOL O-FATTY-ACYLTRANSFERASE 3-RELATED"/>
    <property type="match status" value="1"/>
</dbReference>
<dbReference type="PANTHER" id="PTHR31595:SF57">
    <property type="entry name" value="OS04G0481900 PROTEIN"/>
    <property type="match status" value="1"/>
</dbReference>
<evidence type="ECO:0000256" key="4">
    <source>
        <dbReference type="ARBA" id="ARBA00022692"/>
    </source>
</evidence>
<dbReference type="GO" id="GO:0016740">
    <property type="term" value="F:transferase activity"/>
    <property type="evidence" value="ECO:0007669"/>
    <property type="project" value="UniProtKB-KW"/>
</dbReference>
<keyword evidence="4 7" id="KW-0812">Transmembrane</keyword>
<feature type="transmembrane region" description="Helical" evidence="7">
    <location>
        <begin position="216"/>
        <end position="234"/>
    </location>
</feature>
<dbReference type="RefSeq" id="WP_394830220.1">
    <property type="nucleotide sequence ID" value="NZ_CP089929.1"/>
</dbReference>
<evidence type="ECO:0000256" key="8">
    <source>
        <dbReference type="SAM" id="SignalP"/>
    </source>
</evidence>
<keyword evidence="5 7" id="KW-1133">Transmembrane helix</keyword>
<evidence type="ECO:0000256" key="1">
    <source>
        <dbReference type="ARBA" id="ARBA00004141"/>
    </source>
</evidence>
<evidence type="ECO:0000256" key="3">
    <source>
        <dbReference type="ARBA" id="ARBA00022679"/>
    </source>
</evidence>
<dbReference type="Pfam" id="PF13813">
    <property type="entry name" value="MBOAT_2"/>
    <property type="match status" value="1"/>
</dbReference>
<feature type="domain" description="Wax synthase" evidence="9">
    <location>
        <begin position="148"/>
        <end position="225"/>
    </location>
</feature>
<proteinExistence type="predicted"/>
<protein>
    <submittedName>
        <fullName evidence="10">Membrane bound O-acyl transferase family-domain-containing protein</fullName>
    </submittedName>
</protein>